<dbReference type="InterPro" id="IPR056632">
    <property type="entry name" value="DUF7730"/>
</dbReference>
<evidence type="ECO:0000313" key="3">
    <source>
        <dbReference type="EMBL" id="KAK3057318.1"/>
    </source>
</evidence>
<keyword evidence="4" id="KW-1185">Reference proteome</keyword>
<accession>A0AAJ0LW20</accession>
<gene>
    <name evidence="3" type="ORF">LTR09_001500</name>
</gene>
<sequence>MLNSGKLTNSAIQGNASQSPLLSLPPEIRNRIYELVLGEDTLHVYLSSRKKAKNSHHSRYIEIYVCTAKVKDHDAAMALRHGVTTTEPELADCRSRHAACFPDAHNEKPGTGYRYTVALLETCREVHSEAALIPFKINNFTFDRCIGATTLHHFVARLMATQQKSIRSITLGPGAWFGRKPNLKLFQKQPALQNIPVFEQLRRGLAGTATDPSDIQLWMSRERFQLLAAMLKSMSLNCVTVCISETWVAERPRSPTYTPPRSASTADNVSLSEDMEKKLMGTATADDKPQG</sequence>
<dbReference type="Proteomes" id="UP001271007">
    <property type="component" value="Unassembled WGS sequence"/>
</dbReference>
<feature type="domain" description="DUF7730" evidence="2">
    <location>
        <begin position="17"/>
        <end position="171"/>
    </location>
</feature>
<dbReference type="PANTHER" id="PTHR38790:SF4">
    <property type="entry name" value="2EXR DOMAIN-CONTAINING PROTEIN"/>
    <property type="match status" value="1"/>
</dbReference>
<feature type="region of interest" description="Disordered" evidence="1">
    <location>
        <begin position="252"/>
        <end position="291"/>
    </location>
</feature>
<dbReference type="PANTHER" id="PTHR38790">
    <property type="entry name" value="2EXR DOMAIN-CONTAINING PROTEIN-RELATED"/>
    <property type="match status" value="1"/>
</dbReference>
<name>A0AAJ0LW20_9PEZI</name>
<dbReference type="EMBL" id="JAWDJX010000003">
    <property type="protein sequence ID" value="KAK3057318.1"/>
    <property type="molecule type" value="Genomic_DNA"/>
</dbReference>
<evidence type="ECO:0000259" key="2">
    <source>
        <dbReference type="Pfam" id="PF24864"/>
    </source>
</evidence>
<dbReference type="Pfam" id="PF24864">
    <property type="entry name" value="DUF7730"/>
    <property type="match status" value="1"/>
</dbReference>
<protein>
    <recommendedName>
        <fullName evidence="2">DUF7730 domain-containing protein</fullName>
    </recommendedName>
</protein>
<feature type="compositionally biased region" description="Basic and acidic residues" evidence="1">
    <location>
        <begin position="274"/>
        <end position="291"/>
    </location>
</feature>
<dbReference type="AlphaFoldDB" id="A0AAJ0LW20"/>
<comment type="caution">
    <text evidence="3">The sequence shown here is derived from an EMBL/GenBank/DDBJ whole genome shotgun (WGS) entry which is preliminary data.</text>
</comment>
<feature type="compositionally biased region" description="Low complexity" evidence="1">
    <location>
        <begin position="254"/>
        <end position="266"/>
    </location>
</feature>
<reference evidence="3" key="1">
    <citation type="submission" date="2023-04" db="EMBL/GenBank/DDBJ databases">
        <title>Black Yeasts Isolated from many extreme environments.</title>
        <authorList>
            <person name="Coleine C."/>
            <person name="Stajich J.E."/>
            <person name="Selbmann L."/>
        </authorList>
    </citation>
    <scope>NUCLEOTIDE SEQUENCE</scope>
    <source>
        <strain evidence="3">CCFEE 5312</strain>
    </source>
</reference>
<evidence type="ECO:0000313" key="4">
    <source>
        <dbReference type="Proteomes" id="UP001271007"/>
    </source>
</evidence>
<organism evidence="3 4">
    <name type="scientific">Extremus antarcticus</name>
    <dbReference type="NCBI Taxonomy" id="702011"/>
    <lineage>
        <taxon>Eukaryota</taxon>
        <taxon>Fungi</taxon>
        <taxon>Dikarya</taxon>
        <taxon>Ascomycota</taxon>
        <taxon>Pezizomycotina</taxon>
        <taxon>Dothideomycetes</taxon>
        <taxon>Dothideomycetidae</taxon>
        <taxon>Mycosphaerellales</taxon>
        <taxon>Extremaceae</taxon>
        <taxon>Extremus</taxon>
    </lineage>
</organism>
<proteinExistence type="predicted"/>
<evidence type="ECO:0000256" key="1">
    <source>
        <dbReference type="SAM" id="MobiDB-lite"/>
    </source>
</evidence>